<evidence type="ECO:0000313" key="1">
    <source>
        <dbReference type="EMBL" id="KAF5177199.1"/>
    </source>
</evidence>
<dbReference type="OrthoDB" id="523874at2759"/>
<name>A0A7J6UXA1_THATH</name>
<dbReference type="InterPro" id="IPR032675">
    <property type="entry name" value="LRR_dom_sf"/>
</dbReference>
<protein>
    <submittedName>
        <fullName evidence="1">Leucine-rich repeat, ribonuclease inhibitor subtype</fullName>
    </submittedName>
</protein>
<dbReference type="Gene3D" id="3.80.10.10">
    <property type="entry name" value="Ribonuclease Inhibitor"/>
    <property type="match status" value="1"/>
</dbReference>
<dbReference type="EMBL" id="JABWDY010041720">
    <property type="protein sequence ID" value="KAF5177199.1"/>
    <property type="molecule type" value="Genomic_DNA"/>
</dbReference>
<proteinExistence type="predicted"/>
<reference evidence="1 2" key="1">
    <citation type="submission" date="2020-06" db="EMBL/GenBank/DDBJ databases">
        <title>Transcriptomic and genomic resources for Thalictrum thalictroides and T. hernandezii: Facilitating candidate gene discovery in an emerging model plant lineage.</title>
        <authorList>
            <person name="Arias T."/>
            <person name="Riano-Pachon D.M."/>
            <person name="Di Stilio V.S."/>
        </authorList>
    </citation>
    <scope>NUCLEOTIDE SEQUENCE [LARGE SCALE GENOMIC DNA]</scope>
    <source>
        <strain evidence="2">cv. WT478/WT964</strain>
        <tissue evidence="1">Leaves</tissue>
    </source>
</reference>
<gene>
    <name evidence="1" type="ORF">FRX31_033212</name>
</gene>
<dbReference type="AlphaFoldDB" id="A0A7J6UXA1"/>
<keyword evidence="2" id="KW-1185">Reference proteome</keyword>
<accession>A0A7J6UXA1</accession>
<feature type="non-terminal residue" evidence="1">
    <location>
        <position position="1"/>
    </location>
</feature>
<organism evidence="1 2">
    <name type="scientific">Thalictrum thalictroides</name>
    <name type="common">Rue-anemone</name>
    <name type="synonym">Anemone thalictroides</name>
    <dbReference type="NCBI Taxonomy" id="46969"/>
    <lineage>
        <taxon>Eukaryota</taxon>
        <taxon>Viridiplantae</taxon>
        <taxon>Streptophyta</taxon>
        <taxon>Embryophyta</taxon>
        <taxon>Tracheophyta</taxon>
        <taxon>Spermatophyta</taxon>
        <taxon>Magnoliopsida</taxon>
        <taxon>Ranunculales</taxon>
        <taxon>Ranunculaceae</taxon>
        <taxon>Thalictroideae</taxon>
        <taxon>Thalictrum</taxon>
    </lineage>
</organism>
<evidence type="ECO:0000313" key="2">
    <source>
        <dbReference type="Proteomes" id="UP000554482"/>
    </source>
</evidence>
<comment type="caution">
    <text evidence="1">The sequence shown here is derived from an EMBL/GenBank/DDBJ whole genome shotgun (WGS) entry which is preliminary data.</text>
</comment>
<sequence>CLCEILVGNASIQKLQLDGTDVGDENSSLRILELDNNMIDYSGFTSLAGALLENKTIQSCWSL</sequence>
<dbReference type="Proteomes" id="UP000554482">
    <property type="component" value="Unassembled WGS sequence"/>
</dbReference>
<dbReference type="SUPFAM" id="SSF52047">
    <property type="entry name" value="RNI-like"/>
    <property type="match status" value="1"/>
</dbReference>